<proteinExistence type="inferred from homology"/>
<dbReference type="SUPFAM" id="SSF75304">
    <property type="entry name" value="Amidase signature (AS) enzymes"/>
    <property type="match status" value="1"/>
</dbReference>
<sequence>MSFHIDRTKDGMYYSEQIRNGQVSSEELLMASFKSIKEQNALLNAVVHTREETALSESREESWANGPFGGVPILLKELGQNMIGEPARAGSKLLKDNWSSYTSHFVAQLQKSGFIPIGSTNVPEFGFTNITHSDLFGPARNPFNSEYSAGGSSGGAASAVASGMVPIAGASDGGGSIRIPASFTGLVGLKPTRGRTPIGPGAGRAWQGAAISFALTKSIRDAAALLDHMQVVQPAAAFQTPLYREGYLNSLTAPLNKKMRIAFSLKSPIGSQVSSEAEDTVLNAVNWLEQKGFAVDQSEPDIDGVDLMKFYYVMNSGETAAMLGNMEKALGRSITMEDVELLTWVLYQSGKKVSAAEYSNTLSTWDDAAEKAALFNERYDLLLQPTTAEPAPRVDKIYWSESFKKKMRHIDTFSPADQQQLIWDMWEESLSITPFTQQANLTGQPAISLPTHLTKEGMPLGIQFTAPKGKEHWLLQMGRMMEEDGLFV</sequence>
<organism evidence="3 4">
    <name type="scientific">Alkalibacterium thalassium</name>
    <dbReference type="NCBI Taxonomy" id="426701"/>
    <lineage>
        <taxon>Bacteria</taxon>
        <taxon>Bacillati</taxon>
        <taxon>Bacillota</taxon>
        <taxon>Bacilli</taxon>
        <taxon>Lactobacillales</taxon>
        <taxon>Carnobacteriaceae</taxon>
        <taxon>Alkalibacterium</taxon>
    </lineage>
</organism>
<dbReference type="STRING" id="426701.SAMN04488098_103416"/>
<protein>
    <submittedName>
        <fullName evidence="3">Amidase</fullName>
    </submittedName>
</protein>
<dbReference type="PROSITE" id="PS00571">
    <property type="entry name" value="AMIDASES"/>
    <property type="match status" value="1"/>
</dbReference>
<dbReference type="NCBIfam" id="NF005099">
    <property type="entry name" value="PRK06529.1"/>
    <property type="match status" value="1"/>
</dbReference>
<feature type="domain" description="Amidase" evidence="2">
    <location>
        <begin position="27"/>
        <end position="475"/>
    </location>
</feature>
<dbReference type="PANTHER" id="PTHR11895:SF7">
    <property type="entry name" value="GLUTAMYL-TRNA(GLN) AMIDOTRANSFERASE SUBUNIT A, MITOCHONDRIAL"/>
    <property type="match status" value="1"/>
</dbReference>
<evidence type="ECO:0000313" key="3">
    <source>
        <dbReference type="EMBL" id="SDK49696.1"/>
    </source>
</evidence>
<comment type="similarity">
    <text evidence="1">Belongs to the amidase family.</text>
</comment>
<reference evidence="4" key="1">
    <citation type="submission" date="2016-10" db="EMBL/GenBank/DDBJ databases">
        <authorList>
            <person name="Varghese N."/>
            <person name="Submissions S."/>
        </authorList>
    </citation>
    <scope>NUCLEOTIDE SEQUENCE [LARGE SCALE GENOMIC DNA]</scope>
    <source>
        <strain evidence="4">DSM 19181</strain>
    </source>
</reference>
<dbReference type="GO" id="GO:0003824">
    <property type="term" value="F:catalytic activity"/>
    <property type="evidence" value="ECO:0007669"/>
    <property type="project" value="InterPro"/>
</dbReference>
<dbReference type="InterPro" id="IPR036928">
    <property type="entry name" value="AS_sf"/>
</dbReference>
<accession>A0A1G9CDN4</accession>
<dbReference type="OrthoDB" id="9811471at2"/>
<dbReference type="AlphaFoldDB" id="A0A1G9CDN4"/>
<dbReference type="EMBL" id="FNFK01000034">
    <property type="protein sequence ID" value="SDK49696.1"/>
    <property type="molecule type" value="Genomic_DNA"/>
</dbReference>
<dbReference type="RefSeq" id="WP_091267645.1">
    <property type="nucleotide sequence ID" value="NZ_FNFK01000034.1"/>
</dbReference>
<evidence type="ECO:0000313" key="4">
    <source>
        <dbReference type="Proteomes" id="UP000199433"/>
    </source>
</evidence>
<name>A0A1G9CDN4_9LACT</name>
<gene>
    <name evidence="3" type="ORF">SAMN04488098_103416</name>
</gene>
<dbReference type="Gene3D" id="3.90.1300.10">
    <property type="entry name" value="Amidase signature (AS) domain"/>
    <property type="match status" value="1"/>
</dbReference>
<dbReference type="InterPro" id="IPR020556">
    <property type="entry name" value="Amidase_CS"/>
</dbReference>
<dbReference type="PANTHER" id="PTHR11895">
    <property type="entry name" value="TRANSAMIDASE"/>
    <property type="match status" value="1"/>
</dbReference>
<evidence type="ECO:0000256" key="1">
    <source>
        <dbReference type="ARBA" id="ARBA00009199"/>
    </source>
</evidence>
<keyword evidence="4" id="KW-1185">Reference proteome</keyword>
<dbReference type="InterPro" id="IPR000120">
    <property type="entry name" value="Amidase"/>
</dbReference>
<dbReference type="Proteomes" id="UP000199433">
    <property type="component" value="Unassembled WGS sequence"/>
</dbReference>
<evidence type="ECO:0000259" key="2">
    <source>
        <dbReference type="Pfam" id="PF01425"/>
    </source>
</evidence>
<dbReference type="InterPro" id="IPR023631">
    <property type="entry name" value="Amidase_dom"/>
</dbReference>
<dbReference type="Pfam" id="PF01425">
    <property type="entry name" value="Amidase"/>
    <property type="match status" value="1"/>
</dbReference>